<dbReference type="EMBL" id="JAXOVC010000006">
    <property type="protein sequence ID" value="KAK4499831.1"/>
    <property type="molecule type" value="Genomic_DNA"/>
</dbReference>
<evidence type="ECO:0000313" key="2">
    <source>
        <dbReference type="Proteomes" id="UP001305779"/>
    </source>
</evidence>
<proteinExistence type="predicted"/>
<accession>A0ABR0EEA6</accession>
<evidence type="ECO:0000313" key="1">
    <source>
        <dbReference type="EMBL" id="KAK4499831.1"/>
    </source>
</evidence>
<name>A0ABR0EEA6_ZASCE</name>
<dbReference type="Proteomes" id="UP001305779">
    <property type="component" value="Unassembled WGS sequence"/>
</dbReference>
<reference evidence="1 2" key="1">
    <citation type="journal article" date="2023" name="G3 (Bethesda)">
        <title>A chromosome-level genome assembly of Zasmidium syzygii isolated from banana leaves.</title>
        <authorList>
            <person name="van Westerhoven A.C."/>
            <person name="Mehrabi R."/>
            <person name="Talebi R."/>
            <person name="Steentjes M.B.F."/>
            <person name="Corcolon B."/>
            <person name="Chong P.A."/>
            <person name="Kema G.H.J."/>
            <person name="Seidl M.F."/>
        </authorList>
    </citation>
    <scope>NUCLEOTIDE SEQUENCE [LARGE SCALE GENOMIC DNA]</scope>
    <source>
        <strain evidence="1 2">P124</strain>
    </source>
</reference>
<organism evidence="1 2">
    <name type="scientific">Zasmidium cellare</name>
    <name type="common">Wine cellar mold</name>
    <name type="synonym">Racodium cellare</name>
    <dbReference type="NCBI Taxonomy" id="395010"/>
    <lineage>
        <taxon>Eukaryota</taxon>
        <taxon>Fungi</taxon>
        <taxon>Dikarya</taxon>
        <taxon>Ascomycota</taxon>
        <taxon>Pezizomycotina</taxon>
        <taxon>Dothideomycetes</taxon>
        <taxon>Dothideomycetidae</taxon>
        <taxon>Mycosphaerellales</taxon>
        <taxon>Mycosphaerellaceae</taxon>
        <taxon>Zasmidium</taxon>
    </lineage>
</organism>
<sequence>MAGVPWHLATFEDDVTGEFYHHFVPAADSPLRKRGTSLAERDDAQYDNEQWTDGGLLLHICPVNTGVSLTGISATASDNFDNFYQQLKCDLGDVSREAHEATIISVDIFNTDSTMVASAAIISYGAAGGPGGAAAANCPGSGIAASPGFWTS</sequence>
<protein>
    <submittedName>
        <fullName evidence="1">Uncharacterized protein</fullName>
    </submittedName>
</protein>
<comment type="caution">
    <text evidence="1">The sequence shown here is derived from an EMBL/GenBank/DDBJ whole genome shotgun (WGS) entry which is preliminary data.</text>
</comment>
<gene>
    <name evidence="1" type="ORF">PRZ48_008017</name>
</gene>
<keyword evidence="2" id="KW-1185">Reference proteome</keyword>